<dbReference type="SUPFAM" id="SSF52172">
    <property type="entry name" value="CheY-like"/>
    <property type="match status" value="1"/>
</dbReference>
<sequence length="558" mass="59984">MAPVILVVDHDAGSRHVLLADLTRRLGEAFTVKSAESPEEACDALREMARAKEPVALLMVDDACADVLPPAHELYPNAKRVLMVDRDYTSTSPAVQAIALGYADYHLVRPWTNDETMHRAVSEFLSSWTEEQEPVFELFRVVAEMDDPRVLRLRDVMARFNLPFVVHPPGEETGRRLLREAGVDASRLPVVIRYDGRAYVDPQVPDLACAIGVSVENDLEDCDLAIVGAGSAGLTAAVYAASEGLDTVLLERAFSGGQAGTSPMIRNYPGFPHGIAGGYLMERTCEQAWLMGAHIVFAQQVVGLEARGDRRVVRMADGSEVSARAVLISTGVDWRRLGVPGLESLVGSGVFYGMAVGESRAMRGQDVFIVGAGNSACQGALHLAKHARAVTLVVRGDSLARSASTYLVRAIESTPNIAVRLRTEVVGCGGGGRLRSLTLAGRAAGATERVPAAALFIMIGGEPHTRWLPDGIAGDEHGYLLTGRELYDRVPPRWPLDRDPMPLETSMPGVFAAGDVRKDSIKRVASAVGEGATAVRSVHEYLSLARSPRVHPAAVFPC</sequence>
<proteinExistence type="predicted"/>
<dbReference type="Gene3D" id="3.40.50.2300">
    <property type="match status" value="1"/>
</dbReference>
<dbReference type="InterPro" id="IPR036188">
    <property type="entry name" value="FAD/NAD-bd_sf"/>
</dbReference>
<dbReference type="Proteomes" id="UP000546324">
    <property type="component" value="Unassembled WGS sequence"/>
</dbReference>
<evidence type="ECO:0000256" key="2">
    <source>
        <dbReference type="ARBA" id="ARBA00023002"/>
    </source>
</evidence>
<evidence type="ECO:0000259" key="4">
    <source>
        <dbReference type="Pfam" id="PF07992"/>
    </source>
</evidence>
<dbReference type="InterPro" id="IPR023753">
    <property type="entry name" value="FAD/NAD-binding_dom"/>
</dbReference>
<keyword evidence="2 5" id="KW-0560">Oxidoreductase</keyword>
<dbReference type="PANTHER" id="PTHR48105">
    <property type="entry name" value="THIOREDOXIN REDUCTASE 1-RELATED-RELATED"/>
    <property type="match status" value="1"/>
</dbReference>
<name>A0A7X0L219_9ACTN</name>
<keyword evidence="1" id="KW-0285">Flavoprotein</keyword>
<dbReference type="Pfam" id="PF07992">
    <property type="entry name" value="Pyr_redox_2"/>
    <property type="match status" value="1"/>
</dbReference>
<comment type="caution">
    <text evidence="5">The sequence shown here is derived from an EMBL/GenBank/DDBJ whole genome shotgun (WGS) entry which is preliminary data.</text>
</comment>
<evidence type="ECO:0000313" key="6">
    <source>
        <dbReference type="Proteomes" id="UP000546324"/>
    </source>
</evidence>
<evidence type="ECO:0000256" key="3">
    <source>
        <dbReference type="ARBA" id="ARBA00048132"/>
    </source>
</evidence>
<dbReference type="InterPro" id="IPR011006">
    <property type="entry name" value="CheY-like_superfamily"/>
</dbReference>
<dbReference type="PRINTS" id="PR00469">
    <property type="entry name" value="PNDRDTASEII"/>
</dbReference>
<evidence type="ECO:0000313" key="5">
    <source>
        <dbReference type="EMBL" id="MBB6399271.1"/>
    </source>
</evidence>
<dbReference type="GO" id="GO:0004791">
    <property type="term" value="F:thioredoxin-disulfide reductase (NADPH) activity"/>
    <property type="evidence" value="ECO:0007669"/>
    <property type="project" value="UniProtKB-EC"/>
</dbReference>
<organism evidence="5 6">
    <name type="scientific">Actinomadura coerulea</name>
    <dbReference type="NCBI Taxonomy" id="46159"/>
    <lineage>
        <taxon>Bacteria</taxon>
        <taxon>Bacillati</taxon>
        <taxon>Actinomycetota</taxon>
        <taxon>Actinomycetes</taxon>
        <taxon>Streptosporangiales</taxon>
        <taxon>Thermomonosporaceae</taxon>
        <taxon>Actinomadura</taxon>
    </lineage>
</organism>
<dbReference type="Gene3D" id="3.50.50.60">
    <property type="entry name" value="FAD/NAD(P)-binding domain"/>
    <property type="match status" value="2"/>
</dbReference>
<gene>
    <name evidence="5" type="ORF">BKA00_006185</name>
</gene>
<reference evidence="5 6" key="1">
    <citation type="submission" date="2020-08" db="EMBL/GenBank/DDBJ databases">
        <title>Sequencing the genomes of 1000 actinobacteria strains.</title>
        <authorList>
            <person name="Klenk H.-P."/>
        </authorList>
    </citation>
    <scope>NUCLEOTIDE SEQUENCE [LARGE SCALE GENOMIC DNA]</scope>
    <source>
        <strain evidence="5 6">DSM 43675</strain>
    </source>
</reference>
<dbReference type="InterPro" id="IPR050097">
    <property type="entry name" value="Ferredoxin-NADP_redctase_2"/>
</dbReference>
<keyword evidence="6" id="KW-1185">Reference proteome</keyword>
<dbReference type="SUPFAM" id="SSF51905">
    <property type="entry name" value="FAD/NAD(P)-binding domain"/>
    <property type="match status" value="1"/>
</dbReference>
<protein>
    <submittedName>
        <fullName evidence="5">Thioredoxin reductase (NADPH)</fullName>
        <ecNumber evidence="5">1.8.1.9</ecNumber>
    </submittedName>
</protein>
<dbReference type="RefSeq" id="WP_185031049.1">
    <property type="nucleotide sequence ID" value="NZ_JACHMQ010000001.1"/>
</dbReference>
<dbReference type="EMBL" id="JACHMQ010000001">
    <property type="protein sequence ID" value="MBB6399271.1"/>
    <property type="molecule type" value="Genomic_DNA"/>
</dbReference>
<dbReference type="EC" id="1.8.1.9" evidence="5"/>
<dbReference type="AlphaFoldDB" id="A0A7X0L219"/>
<evidence type="ECO:0000256" key="1">
    <source>
        <dbReference type="ARBA" id="ARBA00022630"/>
    </source>
</evidence>
<accession>A0A7X0L219</accession>
<dbReference type="PRINTS" id="PR00368">
    <property type="entry name" value="FADPNR"/>
</dbReference>
<feature type="domain" description="FAD/NAD(P)-binding" evidence="4">
    <location>
        <begin position="223"/>
        <end position="531"/>
    </location>
</feature>
<comment type="catalytic activity">
    <reaction evidence="3">
        <text>[thioredoxin]-dithiol + NADP(+) = [thioredoxin]-disulfide + NADPH + H(+)</text>
        <dbReference type="Rhea" id="RHEA:20345"/>
        <dbReference type="Rhea" id="RHEA-COMP:10698"/>
        <dbReference type="Rhea" id="RHEA-COMP:10700"/>
        <dbReference type="ChEBI" id="CHEBI:15378"/>
        <dbReference type="ChEBI" id="CHEBI:29950"/>
        <dbReference type="ChEBI" id="CHEBI:50058"/>
        <dbReference type="ChEBI" id="CHEBI:57783"/>
        <dbReference type="ChEBI" id="CHEBI:58349"/>
        <dbReference type="EC" id="1.8.1.9"/>
    </reaction>
</comment>